<dbReference type="InParanoid" id="A0A6J2XLT4"/>
<feature type="domain" description="Guanylate kinase-like" evidence="3">
    <location>
        <begin position="435"/>
        <end position="633"/>
    </location>
</feature>
<dbReference type="GO" id="GO:0005737">
    <property type="term" value="C:cytoplasm"/>
    <property type="evidence" value="ECO:0007669"/>
    <property type="project" value="TreeGrafter"/>
</dbReference>
<dbReference type="OrthoDB" id="6334211at2759"/>
<dbReference type="Pfam" id="PF00560">
    <property type="entry name" value="LRR_1"/>
    <property type="match status" value="1"/>
</dbReference>
<dbReference type="InterPro" id="IPR008144">
    <property type="entry name" value="Guanylate_kin-like_dom"/>
</dbReference>
<dbReference type="SUPFAM" id="SSF52540">
    <property type="entry name" value="P-loop containing nucleoside triphosphate hydrolases"/>
    <property type="match status" value="1"/>
</dbReference>
<evidence type="ECO:0000259" key="3">
    <source>
        <dbReference type="PROSITE" id="PS50052"/>
    </source>
</evidence>
<proteinExistence type="predicted"/>
<dbReference type="PROSITE" id="PS51450">
    <property type="entry name" value="LRR"/>
    <property type="match status" value="3"/>
</dbReference>
<dbReference type="Gene3D" id="3.80.10.10">
    <property type="entry name" value="Ribonuclease Inhibitor"/>
    <property type="match status" value="2"/>
</dbReference>
<protein>
    <submittedName>
        <fullName evidence="5">Leucine-rich repeat and guanylate kinase domain-containing protein-like</fullName>
    </submittedName>
</protein>
<dbReference type="SMART" id="SM00072">
    <property type="entry name" value="GuKc"/>
    <property type="match status" value="1"/>
</dbReference>
<keyword evidence="1" id="KW-0433">Leucine-rich repeat</keyword>
<dbReference type="PROSITE" id="PS50052">
    <property type="entry name" value="GUANYLATE_KINASE_2"/>
    <property type="match status" value="1"/>
</dbReference>
<evidence type="ECO:0000313" key="5">
    <source>
        <dbReference type="RefSeq" id="XP_030752031.1"/>
    </source>
</evidence>
<dbReference type="Pfam" id="PF00625">
    <property type="entry name" value="Guanylate_kin"/>
    <property type="match status" value="1"/>
</dbReference>
<sequence>MTSTPGAYNSILIQNAATPSLINYMPSSHCGSTHDASEIILEPTLDSDTTTEEEDTTVPYYDEHGEQRCEELWRAYRDAAGLWISFRFNIEEWKSKGDQCDHTLFDDYDEIGGTEMENTVSLTKKIIASGLSRIASCPEFYHYAYTKCVLQKKKISDIEAIRSYRYLQYLDVSGNQLTTLKPLENLPFLKYLDASRNLLSTVLDFKAPFFLTVANLSRNKFEFIPDLADFWSITDLNLSHNRIEVIDGLTELKYLSTLNLSNNRITHLHNLDNLRIQFLYLHYNNLRFKVSDSDKCIRTLTFLRSINVSHNKIESTKVFERLENLECLEATYNEINQLLDVYYLRNLRFLFKLNLTGNPVTEKRKYTEICLTHLRKLSHLDGQKINTDFWNEKFSNKLSDVYQKASYTRLKLLILEQMNKPRIWDWLQPYDCRPLDVIVLVGVEGSKRAALARQFQKKYPQVAIGIPYTTREKHENEIEGEHYYYIDDKTFSTMLKEGQFLLFEQVYGASYGFTHSEFQKAKYDIIIFYTNLVMGLALRNTFLNTRLVLTIPSTPRALLEGLKTLYAIKAEDATTLKLIPSPIVAEECRKQFAAERSVFIRKEVESILDVIVDHVCTQGAEDDEYDMMRTSLGTQFTTFTEDTGSFIEDLVVDPEEKSVSSSQPSKNISCMGPQISAIKRTKPMWDTRSAVTTEFYLEHQTYMDCMTNDETIRKIYQVVLKEREELLDMHWSMPGLFRDLCFSDYEEESLEKLEILLHDSHKYNAHKPLFNFEKDPCVQAIIDAKIHNCFNSLKREINISAKQAKEFEFKNEKHICDDGICRNPGCPAF</sequence>
<dbReference type="KEGG" id="soy:115879382"/>
<evidence type="ECO:0000256" key="1">
    <source>
        <dbReference type="ARBA" id="ARBA00022614"/>
    </source>
</evidence>
<dbReference type="InterPro" id="IPR001611">
    <property type="entry name" value="Leu-rich_rpt"/>
</dbReference>
<dbReference type="GeneID" id="115879382"/>
<dbReference type="Proteomes" id="UP000504635">
    <property type="component" value="Unplaced"/>
</dbReference>
<dbReference type="Gene3D" id="3.40.50.300">
    <property type="entry name" value="P-loop containing nucleotide triphosphate hydrolases"/>
    <property type="match status" value="1"/>
</dbReference>
<reference evidence="5" key="1">
    <citation type="submission" date="2025-08" db="UniProtKB">
        <authorList>
            <consortium name="RefSeq"/>
        </authorList>
    </citation>
    <scope>IDENTIFICATION</scope>
    <source>
        <tissue evidence="5">Gonads</tissue>
    </source>
</reference>
<evidence type="ECO:0000313" key="4">
    <source>
        <dbReference type="Proteomes" id="UP000504635"/>
    </source>
</evidence>
<dbReference type="RefSeq" id="XP_030752031.1">
    <property type="nucleotide sequence ID" value="XM_030896171.1"/>
</dbReference>
<dbReference type="InterPro" id="IPR027417">
    <property type="entry name" value="P-loop_NTPase"/>
</dbReference>
<dbReference type="AlphaFoldDB" id="A0A6J2XLT4"/>
<evidence type="ECO:0000256" key="2">
    <source>
        <dbReference type="ARBA" id="ARBA00022737"/>
    </source>
</evidence>
<keyword evidence="2" id="KW-0677">Repeat</keyword>
<name>A0A6J2XLT4_SITOR</name>
<dbReference type="InterPro" id="IPR032675">
    <property type="entry name" value="LRR_dom_sf"/>
</dbReference>
<keyword evidence="4" id="KW-1185">Reference proteome</keyword>
<dbReference type="InterPro" id="IPR008145">
    <property type="entry name" value="GK/Ca_channel_bsu"/>
</dbReference>
<dbReference type="PANTHER" id="PTHR15454:SF56">
    <property type="entry name" value="PROTEIN PHOSPHATASE 1 REGULATORY SUBUNIT 7-RELATED"/>
    <property type="match status" value="1"/>
</dbReference>
<organism evidence="4 5">
    <name type="scientific">Sitophilus oryzae</name>
    <name type="common">Rice weevil</name>
    <name type="synonym">Curculio oryzae</name>
    <dbReference type="NCBI Taxonomy" id="7048"/>
    <lineage>
        <taxon>Eukaryota</taxon>
        <taxon>Metazoa</taxon>
        <taxon>Ecdysozoa</taxon>
        <taxon>Arthropoda</taxon>
        <taxon>Hexapoda</taxon>
        <taxon>Insecta</taxon>
        <taxon>Pterygota</taxon>
        <taxon>Neoptera</taxon>
        <taxon>Endopterygota</taxon>
        <taxon>Coleoptera</taxon>
        <taxon>Polyphaga</taxon>
        <taxon>Cucujiformia</taxon>
        <taxon>Curculionidae</taxon>
        <taxon>Dryophthorinae</taxon>
        <taxon>Sitophilus</taxon>
    </lineage>
</organism>
<dbReference type="SMART" id="SM00365">
    <property type="entry name" value="LRR_SD22"/>
    <property type="match status" value="4"/>
</dbReference>
<dbReference type="PANTHER" id="PTHR15454">
    <property type="entry name" value="NISCHARIN RELATED"/>
    <property type="match status" value="1"/>
</dbReference>
<dbReference type="SUPFAM" id="SSF52058">
    <property type="entry name" value="L domain-like"/>
    <property type="match status" value="1"/>
</dbReference>
<accession>A0A6J2XLT4</accession>
<gene>
    <name evidence="5" type="primary">LOC115879382</name>
</gene>